<dbReference type="EMBL" id="RWGY01000002">
    <property type="protein sequence ID" value="TVU49625.1"/>
    <property type="molecule type" value="Genomic_DNA"/>
</dbReference>
<dbReference type="Gramene" id="TVU49625">
    <property type="protein sequence ID" value="TVU49625"/>
    <property type="gene ID" value="EJB05_00943"/>
</dbReference>
<sequence>MAARELIQGGDQIRGGAPSTTAARELIQGGDQIHGGEIRDDPRRRDPRQPDPRQPDPGGPRLRDPRQPTVARSEDIQQAVPGFQSTSQVRFLVRLQL</sequence>
<comment type="caution">
    <text evidence="2">The sequence shown here is derived from an EMBL/GenBank/DDBJ whole genome shotgun (WGS) entry which is preliminary data.</text>
</comment>
<feature type="region of interest" description="Disordered" evidence="1">
    <location>
        <begin position="28"/>
        <end position="84"/>
    </location>
</feature>
<feature type="compositionally biased region" description="Basic and acidic residues" evidence="1">
    <location>
        <begin position="34"/>
        <end position="54"/>
    </location>
</feature>
<name>A0A5J9WP12_9POAL</name>
<evidence type="ECO:0000313" key="2">
    <source>
        <dbReference type="EMBL" id="TVU49625.1"/>
    </source>
</evidence>
<evidence type="ECO:0000313" key="3">
    <source>
        <dbReference type="Proteomes" id="UP000324897"/>
    </source>
</evidence>
<organism evidence="2 3">
    <name type="scientific">Eragrostis curvula</name>
    <name type="common">weeping love grass</name>
    <dbReference type="NCBI Taxonomy" id="38414"/>
    <lineage>
        <taxon>Eukaryota</taxon>
        <taxon>Viridiplantae</taxon>
        <taxon>Streptophyta</taxon>
        <taxon>Embryophyta</taxon>
        <taxon>Tracheophyta</taxon>
        <taxon>Spermatophyta</taxon>
        <taxon>Magnoliopsida</taxon>
        <taxon>Liliopsida</taxon>
        <taxon>Poales</taxon>
        <taxon>Poaceae</taxon>
        <taxon>PACMAD clade</taxon>
        <taxon>Chloridoideae</taxon>
        <taxon>Eragrostideae</taxon>
        <taxon>Eragrostidinae</taxon>
        <taxon>Eragrostis</taxon>
    </lineage>
</organism>
<dbReference type="AlphaFoldDB" id="A0A5J9WP12"/>
<evidence type="ECO:0000256" key="1">
    <source>
        <dbReference type="SAM" id="MobiDB-lite"/>
    </source>
</evidence>
<proteinExistence type="predicted"/>
<reference evidence="2 3" key="1">
    <citation type="journal article" date="2019" name="Sci. Rep.">
        <title>A high-quality genome of Eragrostis curvula grass provides insights into Poaceae evolution and supports new strategies to enhance forage quality.</title>
        <authorList>
            <person name="Carballo J."/>
            <person name="Santos B.A.C.M."/>
            <person name="Zappacosta D."/>
            <person name="Garbus I."/>
            <person name="Selva J.P."/>
            <person name="Gallo C.A."/>
            <person name="Diaz A."/>
            <person name="Albertini E."/>
            <person name="Caccamo M."/>
            <person name="Echenique V."/>
        </authorList>
    </citation>
    <scope>NUCLEOTIDE SEQUENCE [LARGE SCALE GENOMIC DNA]</scope>
    <source>
        <strain evidence="3">cv. Victoria</strain>
        <tissue evidence="2">Leaf</tissue>
    </source>
</reference>
<gene>
    <name evidence="2" type="ORF">EJB05_00943</name>
</gene>
<accession>A0A5J9WP12</accession>
<dbReference type="Proteomes" id="UP000324897">
    <property type="component" value="Chromosome 6"/>
</dbReference>
<feature type="non-terminal residue" evidence="2">
    <location>
        <position position="1"/>
    </location>
</feature>
<keyword evidence="3" id="KW-1185">Reference proteome</keyword>
<protein>
    <submittedName>
        <fullName evidence="2">Uncharacterized protein</fullName>
    </submittedName>
</protein>